<evidence type="ECO:0000313" key="3">
    <source>
        <dbReference type="Proteomes" id="UP000694892"/>
    </source>
</evidence>
<dbReference type="Proteomes" id="UP000694892">
    <property type="component" value="Chromosome 3L"/>
</dbReference>
<organism evidence="2 3">
    <name type="scientific">Xenopus laevis</name>
    <name type="common">African clawed frog</name>
    <dbReference type="NCBI Taxonomy" id="8355"/>
    <lineage>
        <taxon>Eukaryota</taxon>
        <taxon>Metazoa</taxon>
        <taxon>Chordata</taxon>
        <taxon>Craniata</taxon>
        <taxon>Vertebrata</taxon>
        <taxon>Euteleostomi</taxon>
        <taxon>Amphibia</taxon>
        <taxon>Batrachia</taxon>
        <taxon>Anura</taxon>
        <taxon>Pipoidea</taxon>
        <taxon>Pipidae</taxon>
        <taxon>Xenopodinae</taxon>
        <taxon>Xenopus</taxon>
        <taxon>Xenopus</taxon>
    </lineage>
</organism>
<evidence type="ECO:0000259" key="1">
    <source>
        <dbReference type="Pfam" id="PF26215"/>
    </source>
</evidence>
<dbReference type="AlphaFoldDB" id="A0A974DE54"/>
<name>A0A974DE54_XENLA</name>
<gene>
    <name evidence="2" type="ORF">XELAEV_18017724mg</name>
</gene>
<dbReference type="PANTHER" id="PTHR21301:SF10">
    <property type="entry name" value="REVERSE TRANSCRIPTASE DOMAIN-CONTAINING PROTEIN"/>
    <property type="match status" value="1"/>
</dbReference>
<proteinExistence type="predicted"/>
<protein>
    <recommendedName>
        <fullName evidence="1">Helix-turn-helix domain-containing protein</fullName>
    </recommendedName>
</protein>
<evidence type="ECO:0000313" key="2">
    <source>
        <dbReference type="EMBL" id="OCT89106.1"/>
    </source>
</evidence>
<feature type="non-terminal residue" evidence="2">
    <location>
        <position position="1"/>
    </location>
</feature>
<feature type="domain" description="Helix-turn-helix" evidence="1">
    <location>
        <begin position="59"/>
        <end position="117"/>
    </location>
</feature>
<dbReference type="Pfam" id="PF26215">
    <property type="entry name" value="HTH_animal"/>
    <property type="match status" value="1"/>
</dbReference>
<sequence length="310" mass="36184">SEKQLLAFQFQRFNQFHPTINLTLNHSYSHINFLDTTIYIKNGTIQTSLYQKPTGCPAYLMWESFHPHHIKKSIVFSQALRYSRICSNLNDKNKHLHSLQKTFINQGYHLQVIDDQIDRATQIPRDTLLDYKKKTENNRVPIVVTYNPQLNIIRKIARDLQPMLHTDTRLKQIFPQLPLLSYRQTPNLRKMIVRSALPKTTTAGTFPCNSNRCETCKYILCKDQVAIPNTQKVYTILDYYSCASSNVVLGVLQEAYTLVKQRLHTRMNHHRHKINTKSCDTPVGQHFCSQNHSLQDMQVLILKGNFKTER</sequence>
<reference evidence="3" key="1">
    <citation type="journal article" date="2016" name="Nature">
        <title>Genome evolution in the allotetraploid frog Xenopus laevis.</title>
        <authorList>
            <person name="Session A.M."/>
            <person name="Uno Y."/>
            <person name="Kwon T."/>
            <person name="Chapman J.A."/>
            <person name="Toyoda A."/>
            <person name="Takahashi S."/>
            <person name="Fukui A."/>
            <person name="Hikosaka A."/>
            <person name="Suzuki A."/>
            <person name="Kondo M."/>
            <person name="van Heeringen S.J."/>
            <person name="Quigley I."/>
            <person name="Heinz S."/>
            <person name="Ogino H."/>
            <person name="Ochi H."/>
            <person name="Hellsten U."/>
            <person name="Lyons J.B."/>
            <person name="Simakov O."/>
            <person name="Putnam N."/>
            <person name="Stites J."/>
            <person name="Kuroki Y."/>
            <person name="Tanaka T."/>
            <person name="Michiue T."/>
            <person name="Watanabe M."/>
            <person name="Bogdanovic O."/>
            <person name="Lister R."/>
            <person name="Georgiou G."/>
            <person name="Paranjpe S.S."/>
            <person name="van Kruijsbergen I."/>
            <person name="Shu S."/>
            <person name="Carlson J."/>
            <person name="Kinoshita T."/>
            <person name="Ohta Y."/>
            <person name="Mawaribuchi S."/>
            <person name="Jenkins J."/>
            <person name="Grimwood J."/>
            <person name="Schmutz J."/>
            <person name="Mitros T."/>
            <person name="Mozaffari S.V."/>
            <person name="Suzuki Y."/>
            <person name="Haramoto Y."/>
            <person name="Yamamoto T.S."/>
            <person name="Takagi C."/>
            <person name="Heald R."/>
            <person name="Miller K."/>
            <person name="Haudenschild C."/>
            <person name="Kitzman J."/>
            <person name="Nakayama T."/>
            <person name="Izutsu Y."/>
            <person name="Robert J."/>
            <person name="Fortriede J."/>
            <person name="Burns K."/>
            <person name="Lotay V."/>
            <person name="Karimi K."/>
            <person name="Yasuoka Y."/>
            <person name="Dichmann D.S."/>
            <person name="Flajnik M.F."/>
            <person name="Houston D.W."/>
            <person name="Shendure J."/>
            <person name="DuPasquier L."/>
            <person name="Vize P.D."/>
            <person name="Zorn A.M."/>
            <person name="Ito M."/>
            <person name="Marcotte E.M."/>
            <person name="Wallingford J.B."/>
            <person name="Ito Y."/>
            <person name="Asashima M."/>
            <person name="Ueno N."/>
            <person name="Matsuda Y."/>
            <person name="Veenstra G.J."/>
            <person name="Fujiyama A."/>
            <person name="Harland R.M."/>
            <person name="Taira M."/>
            <person name="Rokhsar D.S."/>
        </authorList>
    </citation>
    <scope>NUCLEOTIDE SEQUENCE [LARGE SCALE GENOMIC DNA]</scope>
    <source>
        <strain evidence="3">J</strain>
    </source>
</reference>
<dbReference type="PANTHER" id="PTHR21301">
    <property type="entry name" value="REVERSE TRANSCRIPTASE"/>
    <property type="match status" value="1"/>
</dbReference>
<dbReference type="EMBL" id="CM004470">
    <property type="protein sequence ID" value="OCT89106.1"/>
    <property type="molecule type" value="Genomic_DNA"/>
</dbReference>
<accession>A0A974DE54</accession>
<dbReference type="InterPro" id="IPR058912">
    <property type="entry name" value="HTH_animal"/>
</dbReference>